<dbReference type="PANTHER" id="PTHR30015:SF7">
    <property type="entry name" value="TYPE IV METHYL-DIRECTED RESTRICTION ENZYME ECOKMRR"/>
    <property type="match status" value="1"/>
</dbReference>
<dbReference type="Proteomes" id="UP000479692">
    <property type="component" value="Unassembled WGS sequence"/>
</dbReference>
<dbReference type="EMBL" id="WOXT01000003">
    <property type="protein sequence ID" value="MUV14761.1"/>
    <property type="molecule type" value="Genomic_DNA"/>
</dbReference>
<dbReference type="Gene3D" id="3.40.1350.10">
    <property type="match status" value="1"/>
</dbReference>
<dbReference type="InterPro" id="IPR007560">
    <property type="entry name" value="Restrct_endonuc_IV_Mrr"/>
</dbReference>
<reference evidence="3 4" key="1">
    <citation type="submission" date="2019-12" db="EMBL/GenBank/DDBJ databases">
        <authorList>
            <person name="Xu J."/>
        </authorList>
    </citation>
    <scope>NUCLEOTIDE SEQUENCE [LARGE SCALE GENOMIC DNA]</scope>
    <source>
        <strain evidence="3 4">HX-5-24</strain>
    </source>
</reference>
<name>A0A7C9LHB2_9GAMM</name>
<proteinExistence type="predicted"/>
<dbReference type="InterPro" id="IPR011335">
    <property type="entry name" value="Restrct_endonuc-II-like"/>
</dbReference>
<dbReference type="AlphaFoldDB" id="A0A7C9LHB2"/>
<dbReference type="GO" id="GO:0009307">
    <property type="term" value="P:DNA restriction-modification system"/>
    <property type="evidence" value="ECO:0007669"/>
    <property type="project" value="InterPro"/>
</dbReference>
<dbReference type="InterPro" id="IPR052906">
    <property type="entry name" value="Type_IV_Methyl-Rstrct_Enzyme"/>
</dbReference>
<sequence length="324" mass="35551">MPSATSFLVALVVIALTGALGTLYFWTIRRRQDEALNGVRALSAMRWREFSHFVIDAMRHRGYDVITTDDEVDRGQQTEFLLTRNGERAVLGCKHGSAYKLTKQSVAEFVGAMKFQGARSGLLVTPGSIDPDARKAAEEARVELIDGTALWPEIAPLLPQSLAEDVRKDASQRARRMVWISWAGALVVGLAIGWMVGSKDAPPPKDITPIKMPPANASAELAKASTAPAAPVQPAGAAMPVTTEEEELQRVEVIRRVSSLPGVYRATWSTKSTLQVQVDETTTERFDAVCTVLTRYATLRTARVYLEPPENSEQNPRFKQCATL</sequence>
<evidence type="ECO:0000256" key="1">
    <source>
        <dbReference type="SAM" id="Phobius"/>
    </source>
</evidence>
<keyword evidence="1" id="KW-0812">Transmembrane</keyword>
<dbReference type="RefSeq" id="WP_156642126.1">
    <property type="nucleotide sequence ID" value="NZ_WOXT01000003.1"/>
</dbReference>
<dbReference type="PANTHER" id="PTHR30015">
    <property type="entry name" value="MRR RESTRICTION SYSTEM PROTEIN"/>
    <property type="match status" value="1"/>
</dbReference>
<evidence type="ECO:0000313" key="3">
    <source>
        <dbReference type="EMBL" id="MUV14761.1"/>
    </source>
</evidence>
<feature type="transmembrane region" description="Helical" evidence="1">
    <location>
        <begin position="6"/>
        <end position="26"/>
    </location>
</feature>
<protein>
    <recommendedName>
        <fullName evidence="2">Restriction endonuclease type IV Mrr domain-containing protein</fullName>
    </recommendedName>
</protein>
<dbReference type="InterPro" id="IPR011856">
    <property type="entry name" value="tRNA_endonuc-like_dom_sf"/>
</dbReference>
<dbReference type="Pfam" id="PF04471">
    <property type="entry name" value="Mrr_cat"/>
    <property type="match status" value="1"/>
</dbReference>
<evidence type="ECO:0000259" key="2">
    <source>
        <dbReference type="Pfam" id="PF04471"/>
    </source>
</evidence>
<organism evidence="3 4">
    <name type="scientific">Noviluteimonas gilva</name>
    <dbReference type="NCBI Taxonomy" id="2682097"/>
    <lineage>
        <taxon>Bacteria</taxon>
        <taxon>Pseudomonadati</taxon>
        <taxon>Pseudomonadota</taxon>
        <taxon>Gammaproteobacteria</taxon>
        <taxon>Lysobacterales</taxon>
        <taxon>Lysobacteraceae</taxon>
        <taxon>Noviluteimonas</taxon>
    </lineage>
</organism>
<dbReference type="GO" id="GO:0003677">
    <property type="term" value="F:DNA binding"/>
    <property type="evidence" value="ECO:0007669"/>
    <property type="project" value="InterPro"/>
</dbReference>
<comment type="caution">
    <text evidence="3">The sequence shown here is derived from an EMBL/GenBank/DDBJ whole genome shotgun (WGS) entry which is preliminary data.</text>
</comment>
<keyword evidence="1" id="KW-0472">Membrane</keyword>
<keyword evidence="1" id="KW-1133">Transmembrane helix</keyword>
<feature type="transmembrane region" description="Helical" evidence="1">
    <location>
        <begin position="177"/>
        <end position="197"/>
    </location>
</feature>
<dbReference type="GO" id="GO:0015666">
    <property type="term" value="F:restriction endodeoxyribonuclease activity"/>
    <property type="evidence" value="ECO:0007669"/>
    <property type="project" value="TreeGrafter"/>
</dbReference>
<dbReference type="SUPFAM" id="SSF52980">
    <property type="entry name" value="Restriction endonuclease-like"/>
    <property type="match status" value="1"/>
</dbReference>
<gene>
    <name evidence="3" type="ORF">GN331_11155</name>
</gene>
<feature type="domain" description="Restriction endonuclease type IV Mrr" evidence="2">
    <location>
        <begin position="43"/>
        <end position="150"/>
    </location>
</feature>
<keyword evidence="4" id="KW-1185">Reference proteome</keyword>
<accession>A0A7C9LHB2</accession>
<evidence type="ECO:0000313" key="4">
    <source>
        <dbReference type="Proteomes" id="UP000479692"/>
    </source>
</evidence>